<accession>A0A9W5YXI7</accession>
<dbReference type="Proteomes" id="UP001143548">
    <property type="component" value="Unassembled WGS sequence"/>
</dbReference>
<feature type="region of interest" description="Disordered" evidence="1">
    <location>
        <begin position="217"/>
        <end position="248"/>
    </location>
</feature>
<feature type="compositionally biased region" description="Gly residues" evidence="1">
    <location>
        <begin position="223"/>
        <end position="233"/>
    </location>
</feature>
<evidence type="ECO:0000313" key="3">
    <source>
        <dbReference type="Proteomes" id="UP001143548"/>
    </source>
</evidence>
<name>A0A9W5YXI7_9EURO</name>
<reference evidence="2" key="1">
    <citation type="submission" date="2022-07" db="EMBL/GenBank/DDBJ databases">
        <title>Taxonomy of Aspergillus series Nigri: significant species reduction supported by multi-species coalescent approaches.</title>
        <authorList>
            <person name="Bian C."/>
            <person name="Kusuya Y."/>
            <person name="Sklenar F."/>
            <person name="D'hooge E."/>
            <person name="Yaguchi T."/>
            <person name="Takahashi H."/>
            <person name="Hubka V."/>
        </authorList>
    </citation>
    <scope>NUCLEOTIDE SEQUENCE</scope>
    <source>
        <strain evidence="2">CBS 733.88</strain>
    </source>
</reference>
<dbReference type="AlphaFoldDB" id="A0A9W5YXI7"/>
<organism evidence="2 3">
    <name type="scientific">Aspergillus brasiliensis</name>
    <dbReference type="NCBI Taxonomy" id="319629"/>
    <lineage>
        <taxon>Eukaryota</taxon>
        <taxon>Fungi</taxon>
        <taxon>Dikarya</taxon>
        <taxon>Ascomycota</taxon>
        <taxon>Pezizomycotina</taxon>
        <taxon>Eurotiomycetes</taxon>
        <taxon>Eurotiomycetidae</taxon>
        <taxon>Eurotiales</taxon>
        <taxon>Aspergillaceae</taxon>
        <taxon>Aspergillus</taxon>
        <taxon>Aspergillus subgen. Circumdati</taxon>
    </lineage>
</organism>
<dbReference type="EMBL" id="BROQ01000084">
    <property type="protein sequence ID" value="GKZ24331.1"/>
    <property type="molecule type" value="Genomic_DNA"/>
</dbReference>
<evidence type="ECO:0000313" key="2">
    <source>
        <dbReference type="EMBL" id="GKZ24331.1"/>
    </source>
</evidence>
<evidence type="ECO:0000256" key="1">
    <source>
        <dbReference type="SAM" id="MobiDB-lite"/>
    </source>
</evidence>
<protein>
    <submittedName>
        <fullName evidence="2">Uncharacterized protein</fullName>
    </submittedName>
</protein>
<sequence>MGFSVHVTRDGASFKSIRQGRGLQYIILLPRVHGPHIHDNLPRNPHLAPSINEVFDQSTNVAAVLDLGGVVPLPHIGNKVHGCAGAADGDIEAAAELLVAGSVGGGRVIQHHACLPALEGVNGLDPNKIVSDGGILKMQLGQRHAVRVTLRDVGRQDSNLGEGDSRRLLQMAEEAQNKPPVFKIVLGLTVVSPFIAMGRLHEEEGLADTKQRMVQVRDPSGHGQQGGREGVGGSAAVPDRTANAQVTL</sequence>
<gene>
    <name evidence="2" type="ORF">AbraCBS73388_011139</name>
</gene>
<proteinExistence type="predicted"/>
<comment type="caution">
    <text evidence="2">The sequence shown here is derived from an EMBL/GenBank/DDBJ whole genome shotgun (WGS) entry which is preliminary data.</text>
</comment>